<evidence type="ECO:0000256" key="1">
    <source>
        <dbReference type="PROSITE-ProRule" id="PRU00409"/>
    </source>
</evidence>
<dbReference type="Proteomes" id="UP001501427">
    <property type="component" value="Unassembled WGS sequence"/>
</dbReference>
<keyword evidence="1" id="KW-0547">Nucleotide-binding</keyword>
<dbReference type="SUPFAM" id="SSF51735">
    <property type="entry name" value="NAD(P)-binding Rossmann-fold domains"/>
    <property type="match status" value="1"/>
</dbReference>
<dbReference type="SUPFAM" id="SSF56059">
    <property type="entry name" value="Glutathione synthetase ATP-binding domain-like"/>
    <property type="match status" value="1"/>
</dbReference>
<dbReference type="SMART" id="SM00881">
    <property type="entry name" value="CoA_binding"/>
    <property type="match status" value="1"/>
</dbReference>
<dbReference type="Pfam" id="PF13549">
    <property type="entry name" value="ATP-grasp_5"/>
    <property type="match status" value="1"/>
</dbReference>
<keyword evidence="3" id="KW-0436">Ligase</keyword>
<keyword evidence="6" id="KW-1185">Reference proteome</keyword>
<evidence type="ECO:0000313" key="5">
    <source>
        <dbReference type="Proteomes" id="UP000549343"/>
    </source>
</evidence>
<organism evidence="4 5">
    <name type="scientific">Actinomadura livida</name>
    <dbReference type="NCBI Taxonomy" id="79909"/>
    <lineage>
        <taxon>Bacteria</taxon>
        <taxon>Bacillati</taxon>
        <taxon>Actinomycetota</taxon>
        <taxon>Actinomycetes</taxon>
        <taxon>Streptosporangiales</taxon>
        <taxon>Thermomonosporaceae</taxon>
        <taxon>Actinomadura</taxon>
    </lineage>
</organism>
<dbReference type="InterPro" id="IPR032875">
    <property type="entry name" value="Succ_CoA_lig_flav_dom"/>
</dbReference>
<keyword evidence="1" id="KW-0067">ATP-binding</keyword>
<dbReference type="Proteomes" id="UP000549343">
    <property type="component" value="Unassembled WGS sequence"/>
</dbReference>
<comment type="caution">
    <text evidence="4">The sequence shown here is derived from an EMBL/GenBank/DDBJ whole genome shotgun (WGS) entry which is preliminary data.</text>
</comment>
<dbReference type="GO" id="GO:0005524">
    <property type="term" value="F:ATP binding"/>
    <property type="evidence" value="ECO:0007669"/>
    <property type="project" value="UniProtKB-UniRule"/>
</dbReference>
<dbReference type="AlphaFoldDB" id="A0A7W7IF22"/>
<dbReference type="GO" id="GO:0016874">
    <property type="term" value="F:ligase activity"/>
    <property type="evidence" value="ECO:0007669"/>
    <property type="project" value="UniProtKB-KW"/>
</dbReference>
<sequence>MTRGPSPDRRSLPGLLRTASGIVVFGASDDPSKAGGRPIRYLRQYGFTGRIFPVNPRRDTVQGLPAVAGLDDVPVVPDIAVIALPAARVAETVRDCGARGIPLAIVFSSGLAEIGGAGAALQDELVRAAAETGIRVLGPNTVGAVSVDNSVMATFMTALDQDRFALKDDGIAFVSQSGALGGFILNLAHSTGVGIGTFVNTGNEADLGIAEIIEDLVALDSTRVILAYIEGIRDGRRFERALAAARERDVPVIVLKVGRSARGAQAAASHTGALAGSDDVFEGVLRRHNVLRANTVEEMLDLGRVMASRKRRPHGRRVSILTLSGGAGALMTDYAEKLGLDVFAWTDEWRSRMAEILPSFASTANPIDTTGAVASDQQMFIDSVGIALANPDTDLAVVLLGNLEAEEDLLCEGLTAAAAGSDKPLIVTWVGGSGRPLTALWEAGIPAYGDPARAMLAAAALADWAGGARPTPGGSADEPAGDAVSADEIIRARTRGRKFLDEVDGKALVARAGVPVVPEIVAHDADAAVRAADELGHPVVVKLLSDRLPHKSELGAVRVGLASAGETRTAASELLDLARSHDLADAALVVQPSLRNDVELILGMSKDPAFGPITLVGIGGVFAELDPDVQIRPAPVSPREARAMIDALRGLPVLQGARGRTPADLDALARVVGDFSRFSAGLADAADSVEVNPLLIGHDGAPVAVDALVVLADAPEDRLREDRPVRTDP</sequence>
<feature type="domain" description="ATP-grasp" evidence="2">
    <location>
        <begin position="506"/>
        <end position="542"/>
    </location>
</feature>
<proteinExistence type="predicted"/>
<dbReference type="PANTHER" id="PTHR42793:SF4">
    <property type="entry name" value="BLL6376 PROTEIN"/>
    <property type="match status" value="1"/>
</dbReference>
<dbReference type="InterPro" id="IPR003781">
    <property type="entry name" value="CoA-bd"/>
</dbReference>
<reference evidence="3" key="1">
    <citation type="journal article" date="2014" name="Int. J. Syst. Evol. Microbiol.">
        <title>Complete genome of a new Firmicutes species belonging to the dominant human colonic microbiota ('Ruminococcus bicirculans') reveals two chromosomes and a selective capacity to utilize plant glucans.</title>
        <authorList>
            <consortium name="NISC Comparative Sequencing Program"/>
            <person name="Wegmann U."/>
            <person name="Louis P."/>
            <person name="Goesmann A."/>
            <person name="Henrissat B."/>
            <person name="Duncan S.H."/>
            <person name="Flint H.J."/>
        </authorList>
    </citation>
    <scope>NUCLEOTIDE SEQUENCE</scope>
    <source>
        <strain evidence="3">JCM 10667</strain>
    </source>
</reference>
<dbReference type="InterPro" id="IPR016102">
    <property type="entry name" value="Succinyl-CoA_synth-like"/>
</dbReference>
<dbReference type="InterPro" id="IPR013815">
    <property type="entry name" value="ATP_grasp_subdomain_1"/>
</dbReference>
<dbReference type="SUPFAM" id="SSF52210">
    <property type="entry name" value="Succinyl-CoA synthetase domains"/>
    <property type="match status" value="2"/>
</dbReference>
<dbReference type="Pfam" id="PF13607">
    <property type="entry name" value="Succ_CoA_lig"/>
    <property type="match status" value="1"/>
</dbReference>
<reference evidence="3" key="4">
    <citation type="submission" date="2023-12" db="EMBL/GenBank/DDBJ databases">
        <authorList>
            <person name="Sun Q."/>
            <person name="Inoue M."/>
        </authorList>
    </citation>
    <scope>NUCLEOTIDE SEQUENCE</scope>
    <source>
        <strain evidence="3">JCM 10667</strain>
    </source>
</reference>
<dbReference type="GO" id="GO:0046872">
    <property type="term" value="F:metal ion binding"/>
    <property type="evidence" value="ECO:0007669"/>
    <property type="project" value="InterPro"/>
</dbReference>
<dbReference type="InterPro" id="IPR036291">
    <property type="entry name" value="NAD(P)-bd_dom_sf"/>
</dbReference>
<accession>A0A7W7IF22</accession>
<dbReference type="Gene3D" id="3.30.470.20">
    <property type="entry name" value="ATP-grasp fold, B domain"/>
    <property type="match status" value="1"/>
</dbReference>
<gene>
    <name evidence="4" type="ORF">F4557_004351</name>
    <name evidence="3" type="ORF">GCM10009546_36850</name>
</gene>
<dbReference type="EMBL" id="BAAAHD010000032">
    <property type="protein sequence ID" value="GAA0570722.1"/>
    <property type="molecule type" value="Genomic_DNA"/>
</dbReference>
<dbReference type="InterPro" id="IPR011761">
    <property type="entry name" value="ATP-grasp"/>
</dbReference>
<dbReference type="PANTHER" id="PTHR42793">
    <property type="entry name" value="COA BINDING DOMAIN CONTAINING PROTEIN"/>
    <property type="match status" value="1"/>
</dbReference>
<dbReference type="Pfam" id="PF13380">
    <property type="entry name" value="CoA_binding_2"/>
    <property type="match status" value="1"/>
</dbReference>
<reference evidence="6" key="2">
    <citation type="journal article" date="2019" name="Int. J. Syst. Evol. Microbiol.">
        <title>The Global Catalogue of Microorganisms (GCM) 10K type strain sequencing project: providing services to taxonomists for standard genome sequencing and annotation.</title>
        <authorList>
            <consortium name="The Broad Institute Genomics Platform"/>
            <consortium name="The Broad Institute Genome Sequencing Center for Infectious Disease"/>
            <person name="Wu L."/>
            <person name="Ma J."/>
        </authorList>
    </citation>
    <scope>NUCLEOTIDE SEQUENCE [LARGE SCALE GENOMIC DNA]</scope>
    <source>
        <strain evidence="6">JCM 10667</strain>
    </source>
</reference>
<name>A0A7W7IF22_9ACTN</name>
<dbReference type="PROSITE" id="PS50975">
    <property type="entry name" value="ATP_GRASP"/>
    <property type="match status" value="1"/>
</dbReference>
<dbReference type="Gene3D" id="3.40.50.720">
    <property type="entry name" value="NAD(P)-binding Rossmann-like Domain"/>
    <property type="match status" value="1"/>
</dbReference>
<dbReference type="Gene3D" id="3.30.1490.20">
    <property type="entry name" value="ATP-grasp fold, A domain"/>
    <property type="match status" value="1"/>
</dbReference>
<evidence type="ECO:0000313" key="6">
    <source>
        <dbReference type="Proteomes" id="UP001501427"/>
    </source>
</evidence>
<evidence type="ECO:0000313" key="3">
    <source>
        <dbReference type="EMBL" id="GAA0570722.1"/>
    </source>
</evidence>
<protein>
    <submittedName>
        <fullName evidence="3">Acetate--CoA ligase family protein</fullName>
    </submittedName>
    <submittedName>
        <fullName evidence="4">Acyl-CoA synthetase (NDP forming)</fullName>
    </submittedName>
</protein>
<evidence type="ECO:0000313" key="4">
    <source>
        <dbReference type="EMBL" id="MBB4775933.1"/>
    </source>
</evidence>
<dbReference type="Gene3D" id="3.40.50.261">
    <property type="entry name" value="Succinyl-CoA synthetase domains"/>
    <property type="match status" value="2"/>
</dbReference>
<dbReference type="EMBL" id="JACHMV010000001">
    <property type="protein sequence ID" value="MBB4775933.1"/>
    <property type="molecule type" value="Genomic_DNA"/>
</dbReference>
<evidence type="ECO:0000259" key="2">
    <source>
        <dbReference type="PROSITE" id="PS50975"/>
    </source>
</evidence>
<dbReference type="RefSeq" id="WP_184885526.1">
    <property type="nucleotide sequence ID" value="NZ_BAAAHD010000032.1"/>
</dbReference>
<reference evidence="4 5" key="3">
    <citation type="submission" date="2020-08" db="EMBL/GenBank/DDBJ databases">
        <title>Sequencing the genomes of 1000 actinobacteria strains.</title>
        <authorList>
            <person name="Klenk H.-P."/>
        </authorList>
    </citation>
    <scope>NUCLEOTIDE SEQUENCE [LARGE SCALE GENOMIC DNA]</scope>
    <source>
        <strain evidence="4 5">DSM 44772</strain>
    </source>
</reference>